<name>A0A8T2N3P5_9TELE</name>
<sequence length="85" mass="8822">MVTGLNSVYPTASRAVGLGACSAMARIGALITPFVAQVLLKYSVNLALSVYLCFSLLAAVVSNTLPIETKGRSLQEADQSGTPPH</sequence>
<dbReference type="InterPro" id="IPR020846">
    <property type="entry name" value="MFS_dom"/>
</dbReference>
<dbReference type="PROSITE" id="PS50850">
    <property type="entry name" value="MFS"/>
    <property type="match status" value="1"/>
</dbReference>
<keyword evidence="2" id="KW-1133">Transmembrane helix</keyword>
<gene>
    <name evidence="4" type="ORF">JZ751_005734</name>
</gene>
<proteinExistence type="predicted"/>
<evidence type="ECO:0000313" key="5">
    <source>
        <dbReference type="Proteomes" id="UP000824540"/>
    </source>
</evidence>
<feature type="transmembrane region" description="Helical" evidence="2">
    <location>
        <begin position="15"/>
        <end position="40"/>
    </location>
</feature>
<keyword evidence="2" id="KW-0472">Membrane</keyword>
<reference evidence="4" key="1">
    <citation type="thesis" date="2021" institute="BYU ScholarsArchive" country="Provo, UT, USA">
        <title>Applications of and Algorithms for Genome Assembly and Genomic Analyses with an Emphasis on Marine Teleosts.</title>
        <authorList>
            <person name="Pickett B.D."/>
        </authorList>
    </citation>
    <scope>NUCLEOTIDE SEQUENCE</scope>
    <source>
        <strain evidence="4">HI-2016</strain>
    </source>
</reference>
<feature type="domain" description="Major facilitator superfamily (MFS) profile" evidence="3">
    <location>
        <begin position="1"/>
        <end position="70"/>
    </location>
</feature>
<protein>
    <recommendedName>
        <fullName evidence="3">Major facilitator superfamily (MFS) profile domain-containing protein</fullName>
    </recommendedName>
</protein>
<dbReference type="Proteomes" id="UP000824540">
    <property type="component" value="Unassembled WGS sequence"/>
</dbReference>
<comment type="caution">
    <text evidence="4">The sequence shown here is derived from an EMBL/GenBank/DDBJ whole genome shotgun (WGS) entry which is preliminary data.</text>
</comment>
<comment type="subcellular location">
    <subcellularLocation>
        <location evidence="1">Membrane</location>
        <topology evidence="1">Multi-pass membrane protein</topology>
    </subcellularLocation>
</comment>
<dbReference type="OrthoDB" id="8918784at2759"/>
<evidence type="ECO:0000256" key="2">
    <source>
        <dbReference type="SAM" id="Phobius"/>
    </source>
</evidence>
<dbReference type="GO" id="GO:0016020">
    <property type="term" value="C:membrane"/>
    <property type="evidence" value="ECO:0007669"/>
    <property type="project" value="UniProtKB-SubCell"/>
</dbReference>
<evidence type="ECO:0000256" key="1">
    <source>
        <dbReference type="ARBA" id="ARBA00004141"/>
    </source>
</evidence>
<dbReference type="Gene3D" id="1.20.1250.20">
    <property type="entry name" value="MFS general substrate transporter like domains"/>
    <property type="match status" value="1"/>
</dbReference>
<keyword evidence="5" id="KW-1185">Reference proteome</keyword>
<dbReference type="AlphaFoldDB" id="A0A8T2N3P5"/>
<dbReference type="InterPro" id="IPR036259">
    <property type="entry name" value="MFS_trans_sf"/>
</dbReference>
<evidence type="ECO:0000313" key="4">
    <source>
        <dbReference type="EMBL" id="KAG9335059.1"/>
    </source>
</evidence>
<evidence type="ECO:0000259" key="3">
    <source>
        <dbReference type="PROSITE" id="PS50850"/>
    </source>
</evidence>
<dbReference type="GO" id="GO:0022857">
    <property type="term" value="F:transmembrane transporter activity"/>
    <property type="evidence" value="ECO:0007669"/>
    <property type="project" value="InterPro"/>
</dbReference>
<accession>A0A8T2N3P5</accession>
<dbReference type="EMBL" id="JAFBMS010000130">
    <property type="protein sequence ID" value="KAG9335059.1"/>
    <property type="molecule type" value="Genomic_DNA"/>
</dbReference>
<feature type="transmembrane region" description="Helical" evidence="2">
    <location>
        <begin position="46"/>
        <end position="65"/>
    </location>
</feature>
<dbReference type="SUPFAM" id="SSF103473">
    <property type="entry name" value="MFS general substrate transporter"/>
    <property type="match status" value="1"/>
</dbReference>
<keyword evidence="2" id="KW-0812">Transmembrane</keyword>
<organism evidence="4 5">
    <name type="scientific">Albula glossodonta</name>
    <name type="common">roundjaw bonefish</name>
    <dbReference type="NCBI Taxonomy" id="121402"/>
    <lineage>
        <taxon>Eukaryota</taxon>
        <taxon>Metazoa</taxon>
        <taxon>Chordata</taxon>
        <taxon>Craniata</taxon>
        <taxon>Vertebrata</taxon>
        <taxon>Euteleostomi</taxon>
        <taxon>Actinopterygii</taxon>
        <taxon>Neopterygii</taxon>
        <taxon>Teleostei</taxon>
        <taxon>Albuliformes</taxon>
        <taxon>Albulidae</taxon>
        <taxon>Albula</taxon>
    </lineage>
</organism>